<dbReference type="PROSITE" id="PS50969">
    <property type="entry name" value="FCP1"/>
    <property type="match status" value="1"/>
</dbReference>
<evidence type="ECO:0000313" key="3">
    <source>
        <dbReference type="EMBL" id="KAK1938539.1"/>
    </source>
</evidence>
<reference evidence="3" key="2">
    <citation type="submission" date="2021-05" db="EMBL/GenBank/DDBJ databases">
        <authorList>
            <person name="Pain A."/>
        </authorList>
    </citation>
    <scope>NUCLEOTIDE SEQUENCE</scope>
    <source>
        <strain evidence="3">1802A</strain>
    </source>
</reference>
<comment type="caution">
    <text evidence="3">The sequence shown here is derived from an EMBL/GenBank/DDBJ whole genome shotgun (WGS) entry which is preliminary data.</text>
</comment>
<dbReference type="InterPro" id="IPR004274">
    <property type="entry name" value="FCP1_dom"/>
</dbReference>
<dbReference type="InterPro" id="IPR036412">
    <property type="entry name" value="HAD-like_sf"/>
</dbReference>
<dbReference type="InterPro" id="IPR023214">
    <property type="entry name" value="HAD_sf"/>
</dbReference>
<keyword evidence="1" id="KW-0472">Membrane</keyword>
<dbReference type="Pfam" id="PF03031">
    <property type="entry name" value="NIF"/>
    <property type="match status" value="1"/>
</dbReference>
<protein>
    <submittedName>
        <fullName evidence="3">NLI interacting factor-like phosphatase family protein</fullName>
    </submittedName>
</protein>
<name>A0AAD9GHH6_BABDI</name>
<dbReference type="AlphaFoldDB" id="A0AAD9GHH6"/>
<evidence type="ECO:0000259" key="2">
    <source>
        <dbReference type="PROSITE" id="PS50969"/>
    </source>
</evidence>
<dbReference type="GO" id="GO:0016791">
    <property type="term" value="F:phosphatase activity"/>
    <property type="evidence" value="ECO:0007669"/>
    <property type="project" value="InterPro"/>
</dbReference>
<evidence type="ECO:0000256" key="1">
    <source>
        <dbReference type="SAM" id="Phobius"/>
    </source>
</evidence>
<reference evidence="3" key="1">
    <citation type="journal article" date="2014" name="Nucleic Acids Res.">
        <title>The evolutionary dynamics of variant antigen genes in Babesia reveal a history of genomic innovation underlying host-parasite interaction.</title>
        <authorList>
            <person name="Jackson A.P."/>
            <person name="Otto T.D."/>
            <person name="Darby A."/>
            <person name="Ramaprasad A."/>
            <person name="Xia D."/>
            <person name="Echaide I.E."/>
            <person name="Farber M."/>
            <person name="Gahlot S."/>
            <person name="Gamble J."/>
            <person name="Gupta D."/>
            <person name="Gupta Y."/>
            <person name="Jackson L."/>
            <person name="Malandrin L."/>
            <person name="Malas T.B."/>
            <person name="Moussa E."/>
            <person name="Nair M."/>
            <person name="Reid A.J."/>
            <person name="Sanders M."/>
            <person name="Sharma J."/>
            <person name="Tracey A."/>
            <person name="Quail M.A."/>
            <person name="Weir W."/>
            <person name="Wastling J.M."/>
            <person name="Hall N."/>
            <person name="Willadsen P."/>
            <person name="Lingelbach K."/>
            <person name="Shiels B."/>
            <person name="Tait A."/>
            <person name="Berriman M."/>
            <person name="Allred D.R."/>
            <person name="Pain A."/>
        </authorList>
    </citation>
    <scope>NUCLEOTIDE SEQUENCE</scope>
    <source>
        <strain evidence="3">1802A</strain>
    </source>
</reference>
<keyword evidence="4" id="KW-1185">Reference proteome</keyword>
<feature type="domain" description="FCP1 homology" evidence="2">
    <location>
        <begin position="52"/>
        <end position="206"/>
    </location>
</feature>
<keyword evidence="1" id="KW-1133">Transmembrane helix</keyword>
<accession>A0AAD9GHH6</accession>
<dbReference type="Gene3D" id="3.40.50.1000">
    <property type="entry name" value="HAD superfamily/HAD-like"/>
    <property type="match status" value="1"/>
</dbReference>
<dbReference type="Proteomes" id="UP001195914">
    <property type="component" value="Unassembled WGS sequence"/>
</dbReference>
<evidence type="ECO:0000313" key="4">
    <source>
        <dbReference type="Proteomes" id="UP001195914"/>
    </source>
</evidence>
<dbReference type="PANTHER" id="PTHR12210">
    <property type="entry name" value="DULLARD PROTEIN PHOSPHATASE"/>
    <property type="match status" value="1"/>
</dbReference>
<feature type="transmembrane region" description="Helical" evidence="1">
    <location>
        <begin position="12"/>
        <end position="31"/>
    </location>
</feature>
<dbReference type="InterPro" id="IPR011948">
    <property type="entry name" value="Dullard_phosphatase"/>
</dbReference>
<proteinExistence type="predicted"/>
<dbReference type="SMART" id="SM00577">
    <property type="entry name" value="CPDc"/>
    <property type="match status" value="1"/>
</dbReference>
<organism evidence="3 4">
    <name type="scientific">Babesia divergens</name>
    <dbReference type="NCBI Taxonomy" id="32595"/>
    <lineage>
        <taxon>Eukaryota</taxon>
        <taxon>Sar</taxon>
        <taxon>Alveolata</taxon>
        <taxon>Apicomplexa</taxon>
        <taxon>Aconoidasida</taxon>
        <taxon>Piroplasmida</taxon>
        <taxon>Babesiidae</taxon>
        <taxon>Babesia</taxon>
    </lineage>
</organism>
<dbReference type="NCBIfam" id="TIGR02251">
    <property type="entry name" value="HIF-SF_euk"/>
    <property type="match status" value="1"/>
</dbReference>
<dbReference type="EMBL" id="JAHBMH010000024">
    <property type="protein sequence ID" value="KAK1938539.1"/>
    <property type="molecule type" value="Genomic_DNA"/>
</dbReference>
<dbReference type="CDD" id="cd07521">
    <property type="entry name" value="HAD_FCP1-like"/>
    <property type="match status" value="1"/>
</dbReference>
<keyword evidence="1" id="KW-0812">Transmembrane</keyword>
<gene>
    <name evidence="3" type="ORF">X943_002181</name>
</gene>
<sequence>MGLLRSLFRSLTFIFEVIYYTVVGAMVYMSVKAAECRLRRYRSSGSVPTSKKQKPQFSLVLDLDDTIIRTVRVRKGKSDISVPIPIGERILYYEIFKRPHLNTFLEEMQKHYEIVLYSTSQKEYVDTVLSHLFNRKFYRNNCIISSDGGCMKALHKVRSDMSKVVLIDHSIQDSIAFPENFVPIDSWFGSDSDTALLDIMPFLEALSRVEDVRHILDLRCNDPRTYSLIQSARRRSNEHAKTCLSPYSPCKVAELSNDDANWNAIGQRLTSKAKQIFDTIDTQDGFHVQRPPSKCPETNKSK</sequence>
<dbReference type="SUPFAM" id="SSF56784">
    <property type="entry name" value="HAD-like"/>
    <property type="match status" value="1"/>
</dbReference>
<dbReference type="InterPro" id="IPR050365">
    <property type="entry name" value="TIM50"/>
</dbReference>